<dbReference type="Gene3D" id="3.40.50.1820">
    <property type="entry name" value="alpha/beta hydrolase"/>
    <property type="match status" value="1"/>
</dbReference>
<evidence type="ECO:0000259" key="5">
    <source>
        <dbReference type="Pfam" id="PF12697"/>
    </source>
</evidence>
<evidence type="ECO:0000256" key="4">
    <source>
        <dbReference type="ARBA" id="ARBA00022801"/>
    </source>
</evidence>
<dbReference type="RefSeq" id="WP_090724320.1">
    <property type="nucleotide sequence ID" value="NZ_FOOU01000002.1"/>
</dbReference>
<name>A0A1I2MQW8_9GAMM</name>
<keyword evidence="4" id="KW-0378">Hydrolase</keyword>
<dbReference type="PANTHER" id="PTHR43798">
    <property type="entry name" value="MONOACYLGLYCEROL LIPASE"/>
    <property type="match status" value="1"/>
</dbReference>
<dbReference type="EMBL" id="FOOU01000002">
    <property type="protein sequence ID" value="SFF93843.1"/>
    <property type="molecule type" value="Genomic_DNA"/>
</dbReference>
<dbReference type="SUPFAM" id="SSF53474">
    <property type="entry name" value="alpha/beta-Hydrolases"/>
    <property type="match status" value="1"/>
</dbReference>
<protein>
    <submittedName>
        <fullName evidence="6">Pimeloyl-[acyl-carrier protein] methyl ester esterase</fullName>
    </submittedName>
</protein>
<keyword evidence="2" id="KW-0963">Cytoplasm</keyword>
<dbReference type="AlphaFoldDB" id="A0A1I2MQW8"/>
<gene>
    <name evidence="6" type="ORF">SAMN05216175_10235</name>
</gene>
<proteinExistence type="predicted"/>
<reference evidence="7" key="1">
    <citation type="submission" date="2016-10" db="EMBL/GenBank/DDBJ databases">
        <authorList>
            <person name="Varghese N."/>
            <person name="Submissions S."/>
        </authorList>
    </citation>
    <scope>NUCLEOTIDE SEQUENCE [LARGE SCALE GENOMIC DNA]</scope>
    <source>
        <strain evidence="7">CGMCC 1.10971</strain>
    </source>
</reference>
<dbReference type="OrthoDB" id="9780744at2"/>
<dbReference type="InterPro" id="IPR000073">
    <property type="entry name" value="AB_hydrolase_1"/>
</dbReference>
<keyword evidence="3" id="KW-0093">Biotin biosynthesis</keyword>
<keyword evidence="1" id="KW-0719">Serine esterase</keyword>
<organism evidence="6 7">
    <name type="scientific">Neptunomonas qingdaonensis</name>
    <dbReference type="NCBI Taxonomy" id="1045558"/>
    <lineage>
        <taxon>Bacteria</taxon>
        <taxon>Pseudomonadati</taxon>
        <taxon>Pseudomonadota</taxon>
        <taxon>Gammaproteobacteria</taxon>
        <taxon>Oceanospirillales</taxon>
        <taxon>Oceanospirillaceae</taxon>
        <taxon>Neptunomonas</taxon>
    </lineage>
</organism>
<evidence type="ECO:0000313" key="7">
    <source>
        <dbReference type="Proteomes" id="UP000198623"/>
    </source>
</evidence>
<accession>A0A1I2MQW8</accession>
<keyword evidence="7" id="KW-1185">Reference proteome</keyword>
<dbReference type="GO" id="GO:0009102">
    <property type="term" value="P:biotin biosynthetic process"/>
    <property type="evidence" value="ECO:0007669"/>
    <property type="project" value="UniProtKB-KW"/>
</dbReference>
<dbReference type="InterPro" id="IPR050266">
    <property type="entry name" value="AB_hydrolase_sf"/>
</dbReference>
<dbReference type="Pfam" id="PF12697">
    <property type="entry name" value="Abhydrolase_6"/>
    <property type="match status" value="1"/>
</dbReference>
<dbReference type="STRING" id="1045558.SAMN05216175_10235"/>
<evidence type="ECO:0000256" key="2">
    <source>
        <dbReference type="ARBA" id="ARBA00022490"/>
    </source>
</evidence>
<evidence type="ECO:0000256" key="1">
    <source>
        <dbReference type="ARBA" id="ARBA00022487"/>
    </source>
</evidence>
<dbReference type="NCBIfam" id="TIGR01738">
    <property type="entry name" value="bioH"/>
    <property type="match status" value="1"/>
</dbReference>
<dbReference type="Proteomes" id="UP000198623">
    <property type="component" value="Unassembled WGS sequence"/>
</dbReference>
<dbReference type="InterPro" id="IPR010076">
    <property type="entry name" value="BioH"/>
</dbReference>
<evidence type="ECO:0000313" key="6">
    <source>
        <dbReference type="EMBL" id="SFF93843.1"/>
    </source>
</evidence>
<sequence length="262" mass="27934">MKGIYHESFGSPEKPALVLLHGWGMSSAIWSSLLPALTQSFYVTVIDLPGLGRSQGSDDITLESMALQVAAVVEQPACWLGWSLGGMLAIQVAALFPEKVTGLISVASNPCFVQKEGWSSAMDAAVYRQFKAALAASPDKTLARFAMLQIQGGEAAKAILKQVKTVLDSSKPSHLMSTLALLDNDLRAALSQLSCPVLHIYGEVDGLVPVSTLSAVSAMNPQHQVVCFKGAGHLPFLSSPEAFLQTLQAFTQTFMQTQNKNG</sequence>
<feature type="domain" description="AB hydrolase-1" evidence="5">
    <location>
        <begin position="17"/>
        <end position="245"/>
    </location>
</feature>
<dbReference type="GO" id="GO:0016020">
    <property type="term" value="C:membrane"/>
    <property type="evidence" value="ECO:0007669"/>
    <property type="project" value="TreeGrafter"/>
</dbReference>
<dbReference type="GO" id="GO:0052689">
    <property type="term" value="F:carboxylic ester hydrolase activity"/>
    <property type="evidence" value="ECO:0007669"/>
    <property type="project" value="UniProtKB-KW"/>
</dbReference>
<dbReference type="InterPro" id="IPR029058">
    <property type="entry name" value="AB_hydrolase_fold"/>
</dbReference>
<dbReference type="PANTHER" id="PTHR43798:SF31">
    <property type="entry name" value="AB HYDROLASE SUPERFAMILY PROTEIN YCLE"/>
    <property type="match status" value="1"/>
</dbReference>
<evidence type="ECO:0000256" key="3">
    <source>
        <dbReference type="ARBA" id="ARBA00022756"/>
    </source>
</evidence>